<reference evidence="1" key="1">
    <citation type="submission" date="2020-04" db="EMBL/GenBank/DDBJ databases">
        <authorList>
            <person name="Chiriac C."/>
            <person name="Salcher M."/>
            <person name="Ghai R."/>
            <person name="Kavagutti S V."/>
        </authorList>
    </citation>
    <scope>NUCLEOTIDE SEQUENCE</scope>
</reference>
<proteinExistence type="predicted"/>
<name>A0A6J5L254_9CAUD</name>
<sequence>MSDYKHTSIEFKEDGDVCTISHWDTRKFIEHDLADAYTCKECLQTLKKWKDKLETYKDKHE</sequence>
<evidence type="ECO:0000313" key="2">
    <source>
        <dbReference type="EMBL" id="CAB4134310.1"/>
    </source>
</evidence>
<protein>
    <submittedName>
        <fullName evidence="1">Uncharacterized protein</fullName>
    </submittedName>
</protein>
<dbReference type="EMBL" id="LR796286">
    <property type="protein sequence ID" value="CAB4134310.1"/>
    <property type="molecule type" value="Genomic_DNA"/>
</dbReference>
<organism evidence="1">
    <name type="scientific">uncultured Caudovirales phage</name>
    <dbReference type="NCBI Taxonomy" id="2100421"/>
    <lineage>
        <taxon>Viruses</taxon>
        <taxon>Duplodnaviria</taxon>
        <taxon>Heunggongvirae</taxon>
        <taxon>Uroviricota</taxon>
        <taxon>Caudoviricetes</taxon>
        <taxon>Peduoviridae</taxon>
        <taxon>Maltschvirus</taxon>
        <taxon>Maltschvirus maltsch</taxon>
    </lineage>
</organism>
<dbReference type="EMBL" id="LR796216">
    <property type="protein sequence ID" value="CAB4127755.1"/>
    <property type="molecule type" value="Genomic_DNA"/>
</dbReference>
<accession>A0A6J5L254</accession>
<gene>
    <name evidence="2" type="ORF">UFOVP268_42</name>
    <name evidence="1" type="ORF">UFOVP97_24</name>
</gene>
<evidence type="ECO:0000313" key="1">
    <source>
        <dbReference type="EMBL" id="CAB4127755.1"/>
    </source>
</evidence>